<comment type="caution">
    <text evidence="4">The sequence shown here is derived from an EMBL/GenBank/DDBJ whole genome shotgun (WGS) entry which is preliminary data.</text>
</comment>
<dbReference type="InterPro" id="IPR042063">
    <property type="entry name" value="Ubi_acti_E1_SCCH"/>
</dbReference>
<organism evidence="4 6">
    <name type="scientific">Rotaria sordida</name>
    <dbReference type="NCBI Taxonomy" id="392033"/>
    <lineage>
        <taxon>Eukaryota</taxon>
        <taxon>Metazoa</taxon>
        <taxon>Spiralia</taxon>
        <taxon>Gnathifera</taxon>
        <taxon>Rotifera</taxon>
        <taxon>Eurotatoria</taxon>
        <taxon>Bdelloidea</taxon>
        <taxon>Philodinida</taxon>
        <taxon>Philodinidae</taxon>
        <taxon>Rotaria</taxon>
    </lineage>
</organism>
<feature type="domain" description="Ubiquitin-activating enzyme SCCH" evidence="3">
    <location>
        <begin position="17"/>
        <end position="40"/>
    </location>
</feature>
<evidence type="ECO:0000259" key="3">
    <source>
        <dbReference type="Pfam" id="PF10585"/>
    </source>
</evidence>
<protein>
    <recommendedName>
        <fullName evidence="3">Ubiquitin-activating enzyme SCCH domain-containing protein</fullName>
    </recommendedName>
</protein>
<gene>
    <name evidence="5" type="ORF">JXQ802_LOCUS47217</name>
    <name evidence="4" type="ORF">PYM288_LOCUS31342</name>
</gene>
<dbReference type="EMBL" id="CAJNOL010004575">
    <property type="protein sequence ID" value="CAF1590844.1"/>
    <property type="molecule type" value="Genomic_DNA"/>
</dbReference>
<evidence type="ECO:0000313" key="4">
    <source>
        <dbReference type="EMBL" id="CAF1329650.1"/>
    </source>
</evidence>
<evidence type="ECO:0000313" key="6">
    <source>
        <dbReference type="Proteomes" id="UP000663854"/>
    </source>
</evidence>
<dbReference type="Proteomes" id="UP000663854">
    <property type="component" value="Unassembled WGS sequence"/>
</dbReference>
<proteinExistence type="inferred from homology"/>
<dbReference type="Proteomes" id="UP000663870">
    <property type="component" value="Unassembled WGS sequence"/>
</dbReference>
<dbReference type="InterPro" id="IPR035985">
    <property type="entry name" value="Ubiquitin-activating_enz"/>
</dbReference>
<evidence type="ECO:0000313" key="5">
    <source>
        <dbReference type="EMBL" id="CAF1590844.1"/>
    </source>
</evidence>
<evidence type="ECO:0000256" key="2">
    <source>
        <dbReference type="ARBA" id="ARBA00005673"/>
    </source>
</evidence>
<evidence type="ECO:0000313" key="7">
    <source>
        <dbReference type="Proteomes" id="UP000663870"/>
    </source>
</evidence>
<feature type="non-terminal residue" evidence="4">
    <location>
        <position position="1"/>
    </location>
</feature>
<dbReference type="InterPro" id="IPR019572">
    <property type="entry name" value="UBA_E1_SCCH"/>
</dbReference>
<evidence type="ECO:0000256" key="1">
    <source>
        <dbReference type="ARBA" id="ARBA00004906"/>
    </source>
</evidence>
<comment type="similarity">
    <text evidence="2">Belongs to the ubiquitin-activating E1 family.</text>
</comment>
<dbReference type="SUPFAM" id="SSF69572">
    <property type="entry name" value="Activating enzymes of the ubiquitin-like proteins"/>
    <property type="match status" value="1"/>
</dbReference>
<accession>A0A815FUF9</accession>
<sequence length="40" mass="4603">NDPFDSSVAMSILRNFPNLIEHTIEWVRDNFAGLFTIPPQ</sequence>
<reference evidence="4" key="1">
    <citation type="submission" date="2021-02" db="EMBL/GenBank/DDBJ databases">
        <authorList>
            <person name="Nowell W R."/>
        </authorList>
    </citation>
    <scope>NUCLEOTIDE SEQUENCE</scope>
</reference>
<name>A0A815FUF9_9BILA</name>
<dbReference type="AlphaFoldDB" id="A0A815FUF9"/>
<comment type="pathway">
    <text evidence="1">Protein modification; protein ubiquitination.</text>
</comment>
<dbReference type="Pfam" id="PF10585">
    <property type="entry name" value="UBA_E1_SCCH"/>
    <property type="match status" value="1"/>
</dbReference>
<keyword evidence="7" id="KW-1185">Reference proteome</keyword>
<dbReference type="Gene3D" id="1.10.10.2660">
    <property type="entry name" value="Ubiquitin-activating enzyme E1, SCCH domain"/>
    <property type="match status" value="1"/>
</dbReference>
<dbReference type="EMBL" id="CAJNOH010003261">
    <property type="protein sequence ID" value="CAF1329650.1"/>
    <property type="molecule type" value="Genomic_DNA"/>
</dbReference>
<dbReference type="GO" id="GO:0008641">
    <property type="term" value="F:ubiquitin-like modifier activating enzyme activity"/>
    <property type="evidence" value="ECO:0007669"/>
    <property type="project" value="InterPro"/>
</dbReference>